<dbReference type="AlphaFoldDB" id="A0A841JLW5"/>
<dbReference type="PANTHER" id="PTHR46623:SF6">
    <property type="entry name" value="ALPHA_BETA-HYDROLASES SUPERFAMILY PROTEIN"/>
    <property type="match status" value="1"/>
</dbReference>
<dbReference type="InterPro" id="IPR029058">
    <property type="entry name" value="AB_hydrolase_fold"/>
</dbReference>
<keyword evidence="2" id="KW-0378">Hydrolase</keyword>
<sequence length="223" mass="24121">MGEFVKLTASDGHELDAYVAKPEGDPIAALVVIQEIFGVNKHIRAVADGYAKDGFLAVAPALFDRFERGVDIGYEGKDMEKAMSFFPKLDVDQMSKDTAAAIKYAREQAGKKTGIIGYCLGGSIAWLAASQGVVDAAVGYYGGMIAKFADAPIKAPIILHFGKKDAHISEEDRAKIAAAHPEVPIYLYDAGHGFNCDMRKDFDADSAKLARERSLEFLKKNLA</sequence>
<evidence type="ECO:0000259" key="1">
    <source>
        <dbReference type="Pfam" id="PF01738"/>
    </source>
</evidence>
<dbReference type="EMBL" id="JACHEK010000001">
    <property type="protein sequence ID" value="MBB6142372.1"/>
    <property type="molecule type" value="Genomic_DNA"/>
</dbReference>
<evidence type="ECO:0000313" key="3">
    <source>
        <dbReference type="Proteomes" id="UP000538666"/>
    </source>
</evidence>
<dbReference type="EC" id="3.1.1.45" evidence="2"/>
<proteinExistence type="predicted"/>
<keyword evidence="3" id="KW-1185">Reference proteome</keyword>
<reference evidence="2 3" key="1">
    <citation type="submission" date="2020-08" db="EMBL/GenBank/DDBJ databases">
        <title>Genomic Encyclopedia of Type Strains, Phase IV (KMG-IV): sequencing the most valuable type-strain genomes for metagenomic binning, comparative biology and taxonomic classification.</title>
        <authorList>
            <person name="Goeker M."/>
        </authorList>
    </citation>
    <scope>NUCLEOTIDE SEQUENCE [LARGE SCALE GENOMIC DNA]</scope>
    <source>
        <strain evidence="2 3">DSM 103733</strain>
    </source>
</reference>
<gene>
    <name evidence="2" type="ORF">HNQ77_000310</name>
</gene>
<feature type="domain" description="Dienelactone hydrolase" evidence="1">
    <location>
        <begin position="15"/>
        <end position="220"/>
    </location>
</feature>
<dbReference type="InterPro" id="IPR051049">
    <property type="entry name" value="Dienelactone_hydrolase-like"/>
</dbReference>
<dbReference type="InterPro" id="IPR002925">
    <property type="entry name" value="Dienelactn_hydro"/>
</dbReference>
<comment type="caution">
    <text evidence="2">The sequence shown here is derived from an EMBL/GenBank/DDBJ whole genome shotgun (WGS) entry which is preliminary data.</text>
</comment>
<dbReference type="GO" id="GO:0008806">
    <property type="term" value="F:carboxymethylenebutenolidase activity"/>
    <property type="evidence" value="ECO:0007669"/>
    <property type="project" value="UniProtKB-EC"/>
</dbReference>
<evidence type="ECO:0000313" key="2">
    <source>
        <dbReference type="EMBL" id="MBB6142372.1"/>
    </source>
</evidence>
<dbReference type="OrthoDB" id="115291at2"/>
<accession>A0A841JLW5</accession>
<dbReference type="Pfam" id="PF01738">
    <property type="entry name" value="DLH"/>
    <property type="match status" value="1"/>
</dbReference>
<name>A0A841JLW5_9BACT</name>
<dbReference type="Proteomes" id="UP000538666">
    <property type="component" value="Unassembled WGS sequence"/>
</dbReference>
<dbReference type="PANTHER" id="PTHR46623">
    <property type="entry name" value="CARBOXYMETHYLENEBUTENOLIDASE-RELATED"/>
    <property type="match status" value="1"/>
</dbReference>
<organism evidence="2 3">
    <name type="scientific">Silvibacterium bohemicum</name>
    <dbReference type="NCBI Taxonomy" id="1577686"/>
    <lineage>
        <taxon>Bacteria</taxon>
        <taxon>Pseudomonadati</taxon>
        <taxon>Acidobacteriota</taxon>
        <taxon>Terriglobia</taxon>
        <taxon>Terriglobales</taxon>
        <taxon>Acidobacteriaceae</taxon>
        <taxon>Silvibacterium</taxon>
    </lineage>
</organism>
<dbReference type="SUPFAM" id="SSF53474">
    <property type="entry name" value="alpha/beta-Hydrolases"/>
    <property type="match status" value="1"/>
</dbReference>
<dbReference type="Gene3D" id="3.40.50.1820">
    <property type="entry name" value="alpha/beta hydrolase"/>
    <property type="match status" value="1"/>
</dbReference>
<dbReference type="RefSeq" id="WP_050057612.1">
    <property type="nucleotide sequence ID" value="NZ_JACHEK010000001.1"/>
</dbReference>
<protein>
    <submittedName>
        <fullName evidence="2">Carboxymethylenebutenolidase</fullName>
        <ecNumber evidence="2">3.1.1.45</ecNumber>
    </submittedName>
</protein>